<accession>A0A368VN77</accession>
<dbReference type="InterPro" id="IPR012932">
    <property type="entry name" value="VKOR"/>
</dbReference>
<keyword evidence="9" id="KW-0676">Redox-active center</keyword>
<comment type="subcellular location">
    <subcellularLocation>
        <location evidence="1">Membrane</location>
        <topology evidence="1">Multi-pass membrane protein</topology>
    </subcellularLocation>
</comment>
<feature type="transmembrane region" description="Helical" evidence="10">
    <location>
        <begin position="86"/>
        <end position="104"/>
    </location>
</feature>
<dbReference type="RefSeq" id="WP_114453391.1">
    <property type="nucleotide sequence ID" value="NZ_QPJC01000007.1"/>
</dbReference>
<evidence type="ECO:0000313" key="12">
    <source>
        <dbReference type="EMBL" id="RCW43171.1"/>
    </source>
</evidence>
<dbReference type="EMBL" id="QPJC01000007">
    <property type="protein sequence ID" value="RCW43171.1"/>
    <property type="molecule type" value="Genomic_DNA"/>
</dbReference>
<feature type="transmembrane region" description="Helical" evidence="10">
    <location>
        <begin position="138"/>
        <end position="160"/>
    </location>
</feature>
<dbReference type="GO" id="GO:0016020">
    <property type="term" value="C:membrane"/>
    <property type="evidence" value="ECO:0007669"/>
    <property type="project" value="UniProtKB-SubCell"/>
</dbReference>
<dbReference type="GO" id="GO:0048038">
    <property type="term" value="F:quinone binding"/>
    <property type="evidence" value="ECO:0007669"/>
    <property type="project" value="UniProtKB-KW"/>
</dbReference>
<evidence type="ECO:0000259" key="11">
    <source>
        <dbReference type="SMART" id="SM00756"/>
    </source>
</evidence>
<dbReference type="GO" id="GO:0016491">
    <property type="term" value="F:oxidoreductase activity"/>
    <property type="evidence" value="ECO:0007669"/>
    <property type="project" value="UniProtKB-KW"/>
</dbReference>
<dbReference type="AlphaFoldDB" id="A0A368VN77"/>
<dbReference type="InterPro" id="IPR038354">
    <property type="entry name" value="VKOR_sf"/>
</dbReference>
<keyword evidence="13" id="KW-1185">Reference proteome</keyword>
<keyword evidence="5 10" id="KW-1133">Transmembrane helix</keyword>
<evidence type="ECO:0000256" key="6">
    <source>
        <dbReference type="ARBA" id="ARBA00023002"/>
    </source>
</evidence>
<dbReference type="SMART" id="SM00756">
    <property type="entry name" value="VKc"/>
    <property type="match status" value="1"/>
</dbReference>
<dbReference type="Gene3D" id="1.20.1440.130">
    <property type="entry name" value="VKOR domain"/>
    <property type="match status" value="1"/>
</dbReference>
<feature type="transmembrane region" description="Helical" evidence="10">
    <location>
        <begin position="181"/>
        <end position="205"/>
    </location>
</feature>
<keyword evidence="7 10" id="KW-0472">Membrane</keyword>
<keyword evidence="8" id="KW-1015">Disulfide bond</keyword>
<evidence type="ECO:0000313" key="13">
    <source>
        <dbReference type="Proteomes" id="UP000253495"/>
    </source>
</evidence>
<reference evidence="12 13" key="1">
    <citation type="submission" date="2018-07" db="EMBL/GenBank/DDBJ databases">
        <title>Genomic Encyclopedia of Type Strains, Phase III (KMG-III): the genomes of soil and plant-associated and newly described type strains.</title>
        <authorList>
            <person name="Whitman W."/>
        </authorList>
    </citation>
    <scope>NUCLEOTIDE SEQUENCE [LARGE SCALE GENOMIC DNA]</scope>
    <source>
        <strain evidence="12 13">CECT 8575</strain>
    </source>
</reference>
<feature type="transmembrane region" description="Helical" evidence="10">
    <location>
        <begin position="111"/>
        <end position="132"/>
    </location>
</feature>
<evidence type="ECO:0000256" key="7">
    <source>
        <dbReference type="ARBA" id="ARBA00023136"/>
    </source>
</evidence>
<gene>
    <name evidence="12" type="ORF">DFQ14_10758</name>
</gene>
<evidence type="ECO:0000256" key="10">
    <source>
        <dbReference type="SAM" id="Phobius"/>
    </source>
</evidence>
<comment type="similarity">
    <text evidence="2">Belongs to the VKOR family.</text>
</comment>
<proteinExistence type="inferred from homology"/>
<evidence type="ECO:0000256" key="5">
    <source>
        <dbReference type="ARBA" id="ARBA00022989"/>
    </source>
</evidence>
<evidence type="ECO:0000256" key="3">
    <source>
        <dbReference type="ARBA" id="ARBA00022692"/>
    </source>
</evidence>
<dbReference type="InterPro" id="IPR041714">
    <property type="entry name" value="VKOR_Actinobacteria"/>
</dbReference>
<dbReference type="PANTHER" id="PTHR34573">
    <property type="entry name" value="VKC DOMAIN-CONTAINING PROTEIN"/>
    <property type="match status" value="1"/>
</dbReference>
<evidence type="ECO:0000256" key="4">
    <source>
        <dbReference type="ARBA" id="ARBA00022719"/>
    </source>
</evidence>
<keyword evidence="4" id="KW-0874">Quinone</keyword>
<keyword evidence="6" id="KW-0560">Oxidoreductase</keyword>
<dbReference type="PANTHER" id="PTHR34573:SF1">
    <property type="entry name" value="VITAMIN K EPOXIDE REDUCTASE DOMAIN-CONTAINING PROTEIN"/>
    <property type="match status" value="1"/>
</dbReference>
<feature type="domain" description="Vitamin K epoxide reductase" evidence="11">
    <location>
        <begin position="22"/>
        <end position="163"/>
    </location>
</feature>
<dbReference type="OrthoDB" id="9783799at2"/>
<evidence type="ECO:0000256" key="1">
    <source>
        <dbReference type="ARBA" id="ARBA00004141"/>
    </source>
</evidence>
<protein>
    <submittedName>
        <fullName evidence="12">Putative membrane protein</fullName>
    </submittedName>
</protein>
<keyword evidence="3 10" id="KW-0812">Transmembrane</keyword>
<sequence length="212" mass="22881">MTATDNIDQAATEPAAPTAPFGRGLAWLYVIAGAIGLISSAALAIEKFFSLTDPGYVPSCSLNPIVSCGSVMDSPQAALFGFPNPLIGIAAFPVVVTAGVALLSGFRPPRWFRLGMQVGTTLGVLFVHWLINASLYDIGALCPYCMVVWVVTIATFWYTTLHNLERESRPTGGARSAVLGLVRFHTLGLVLWYLVIVVLILQAFWSYWTTLL</sequence>
<evidence type="ECO:0000256" key="2">
    <source>
        <dbReference type="ARBA" id="ARBA00006214"/>
    </source>
</evidence>
<comment type="caution">
    <text evidence="12">The sequence shown here is derived from an EMBL/GenBank/DDBJ whole genome shotgun (WGS) entry which is preliminary data.</text>
</comment>
<feature type="transmembrane region" description="Helical" evidence="10">
    <location>
        <begin position="26"/>
        <end position="45"/>
    </location>
</feature>
<evidence type="ECO:0000256" key="8">
    <source>
        <dbReference type="ARBA" id="ARBA00023157"/>
    </source>
</evidence>
<name>A0A368VN77_9ACTN</name>
<dbReference type="CDD" id="cd12922">
    <property type="entry name" value="VKOR_5"/>
    <property type="match status" value="1"/>
</dbReference>
<evidence type="ECO:0000256" key="9">
    <source>
        <dbReference type="ARBA" id="ARBA00023284"/>
    </source>
</evidence>
<dbReference type="Pfam" id="PF07884">
    <property type="entry name" value="VKOR"/>
    <property type="match status" value="1"/>
</dbReference>
<dbReference type="Proteomes" id="UP000253495">
    <property type="component" value="Unassembled WGS sequence"/>
</dbReference>
<organism evidence="12 13">
    <name type="scientific">Halopolyspora algeriensis</name>
    <dbReference type="NCBI Taxonomy" id="1500506"/>
    <lineage>
        <taxon>Bacteria</taxon>
        <taxon>Bacillati</taxon>
        <taxon>Actinomycetota</taxon>
        <taxon>Actinomycetes</taxon>
        <taxon>Actinomycetes incertae sedis</taxon>
        <taxon>Halopolyspora</taxon>
    </lineage>
</organism>